<dbReference type="FunFam" id="1.10.238.10:FF:000003">
    <property type="entry name" value="Calmodulin A"/>
    <property type="match status" value="1"/>
</dbReference>
<dbReference type="Pfam" id="PF00406">
    <property type="entry name" value="ADK"/>
    <property type="match status" value="1"/>
</dbReference>
<evidence type="ECO:0000256" key="5">
    <source>
        <dbReference type="ARBA" id="ARBA00022837"/>
    </source>
</evidence>
<organism evidence="8">
    <name type="scientific">Mucochytrium quahogii</name>
    <dbReference type="NCBI Taxonomy" id="96639"/>
    <lineage>
        <taxon>Eukaryota</taxon>
        <taxon>Sar</taxon>
        <taxon>Stramenopiles</taxon>
        <taxon>Bigyra</taxon>
        <taxon>Labyrinthulomycetes</taxon>
        <taxon>Thraustochytrida</taxon>
        <taxon>Thraustochytriidae</taxon>
        <taxon>Mucochytrium</taxon>
    </lineage>
</organism>
<gene>
    <name evidence="8" type="ORF">QSP1433_LOCUS2271</name>
</gene>
<dbReference type="PROSITE" id="PS50222">
    <property type="entry name" value="EF_HAND_2"/>
    <property type="match status" value="3"/>
</dbReference>
<dbReference type="Gene3D" id="1.10.238.10">
    <property type="entry name" value="EF-hand"/>
    <property type="match status" value="1"/>
</dbReference>
<dbReference type="Pfam" id="PF13499">
    <property type="entry name" value="EF-hand_7"/>
    <property type="match status" value="1"/>
</dbReference>
<evidence type="ECO:0000256" key="1">
    <source>
        <dbReference type="ARBA" id="ARBA00022679"/>
    </source>
</evidence>
<comment type="similarity">
    <text evidence="6">Belongs to the adenylate kinase family.</text>
</comment>
<dbReference type="InterPro" id="IPR002048">
    <property type="entry name" value="EF_hand_dom"/>
</dbReference>
<keyword evidence="3" id="KW-0547">Nucleotide-binding</keyword>
<evidence type="ECO:0000256" key="3">
    <source>
        <dbReference type="ARBA" id="ARBA00022741"/>
    </source>
</evidence>
<reference evidence="8" key="1">
    <citation type="submission" date="2021-01" db="EMBL/GenBank/DDBJ databases">
        <authorList>
            <person name="Corre E."/>
            <person name="Pelletier E."/>
            <person name="Niang G."/>
            <person name="Scheremetjew M."/>
            <person name="Finn R."/>
            <person name="Kale V."/>
            <person name="Holt S."/>
            <person name="Cochrane G."/>
            <person name="Meng A."/>
            <person name="Brown T."/>
            <person name="Cohen L."/>
        </authorList>
    </citation>
    <scope>NUCLEOTIDE SEQUENCE</scope>
    <source>
        <strain evidence="8">NY070348D</strain>
    </source>
</reference>
<dbReference type="InterPro" id="IPR000850">
    <property type="entry name" value="Adenylat/UMP-CMP_kin"/>
</dbReference>
<dbReference type="AlphaFoldDB" id="A0A7S2RDR3"/>
<keyword evidence="4 6" id="KW-0418">Kinase</keyword>
<sequence length="422" mass="47065">MFSRKLLASRFRAPLLDAFVSSRFRAGGFCTWDKFSTGTGYEFMAKEGVLVPLFKTFAREQVIQRNVGDQVVELKETVLTRQELEPLLKSLGEFPTEKEVNAIFSLADSDKNGVIDLQEFISSCDKLLQPISGESRPVHSIDIMIQRFNTLDKDMDGFISVNDLEGLLTTGGGCFTAKEAEELVKEADQDGNNLIDLQEFIALLTSKKASTKHWRLRSAFRTIYIVGGPACGKGTLCARIAEHAQIQHISCGEILREEVQAQTPLGKEIEAIIARGELVEPAVVLALLRVRMAEHPGCIVLLDGFPRSQQNAEDFNAMVGKPSLVVYLECPPDTMVNRIIKRGEQSAPGEKRSDDNIETARNRIETFNKQGKPTLEYLEKIDIPVLHLDATKSPDEVWQQLLDSDNIISKRVKLLLNAYQPS</sequence>
<evidence type="ECO:0000313" key="8">
    <source>
        <dbReference type="EMBL" id="CAD9667990.1"/>
    </source>
</evidence>
<dbReference type="SUPFAM" id="SSF47473">
    <property type="entry name" value="EF-hand"/>
    <property type="match status" value="1"/>
</dbReference>
<dbReference type="InterPro" id="IPR011992">
    <property type="entry name" value="EF-hand-dom_pair"/>
</dbReference>
<accession>A0A7S2RDR3</accession>
<name>A0A7S2RDR3_9STRA</name>
<dbReference type="Gene3D" id="3.40.50.300">
    <property type="entry name" value="P-loop containing nucleotide triphosphate hydrolases"/>
    <property type="match status" value="1"/>
</dbReference>
<evidence type="ECO:0000256" key="6">
    <source>
        <dbReference type="RuleBase" id="RU003330"/>
    </source>
</evidence>
<evidence type="ECO:0000256" key="2">
    <source>
        <dbReference type="ARBA" id="ARBA00022737"/>
    </source>
</evidence>
<dbReference type="GO" id="GO:0019205">
    <property type="term" value="F:nucleobase-containing compound kinase activity"/>
    <property type="evidence" value="ECO:0007669"/>
    <property type="project" value="InterPro"/>
</dbReference>
<keyword evidence="5" id="KW-0106">Calcium</keyword>
<feature type="domain" description="EF-hand" evidence="7">
    <location>
        <begin position="175"/>
        <end position="210"/>
    </location>
</feature>
<dbReference type="PROSITE" id="PS00018">
    <property type="entry name" value="EF_HAND_1"/>
    <property type="match status" value="3"/>
</dbReference>
<keyword evidence="2" id="KW-0677">Repeat</keyword>
<evidence type="ECO:0000259" key="7">
    <source>
        <dbReference type="PROSITE" id="PS50222"/>
    </source>
</evidence>
<dbReference type="SUPFAM" id="SSF52540">
    <property type="entry name" value="P-loop containing nucleoside triphosphate hydrolases"/>
    <property type="match status" value="1"/>
</dbReference>
<dbReference type="GO" id="GO:0005524">
    <property type="term" value="F:ATP binding"/>
    <property type="evidence" value="ECO:0007669"/>
    <property type="project" value="InterPro"/>
</dbReference>
<dbReference type="PROSITE" id="PS00113">
    <property type="entry name" value="ADENYLATE_KINASE"/>
    <property type="match status" value="1"/>
</dbReference>
<dbReference type="InterPro" id="IPR018247">
    <property type="entry name" value="EF_Hand_1_Ca_BS"/>
</dbReference>
<dbReference type="EMBL" id="HBHK01003853">
    <property type="protein sequence ID" value="CAD9667990.1"/>
    <property type="molecule type" value="Transcribed_RNA"/>
</dbReference>
<dbReference type="PRINTS" id="PR00094">
    <property type="entry name" value="ADENYLTKNASE"/>
</dbReference>
<dbReference type="InterPro" id="IPR027417">
    <property type="entry name" value="P-loop_NTPase"/>
</dbReference>
<feature type="domain" description="EF-hand" evidence="7">
    <location>
        <begin position="95"/>
        <end position="130"/>
    </location>
</feature>
<feature type="domain" description="EF-hand" evidence="7">
    <location>
        <begin position="139"/>
        <end position="174"/>
    </location>
</feature>
<dbReference type="HAMAP" id="MF_00235">
    <property type="entry name" value="Adenylate_kinase_Adk"/>
    <property type="match status" value="1"/>
</dbReference>
<proteinExistence type="inferred from homology"/>
<dbReference type="Pfam" id="PF13833">
    <property type="entry name" value="EF-hand_8"/>
    <property type="match status" value="1"/>
</dbReference>
<evidence type="ECO:0000256" key="4">
    <source>
        <dbReference type="ARBA" id="ARBA00022777"/>
    </source>
</evidence>
<dbReference type="InterPro" id="IPR033690">
    <property type="entry name" value="Adenylat_kinase_CS"/>
</dbReference>
<keyword evidence="1 6" id="KW-0808">Transferase</keyword>
<dbReference type="CDD" id="cd01428">
    <property type="entry name" value="ADK"/>
    <property type="match status" value="1"/>
</dbReference>
<protein>
    <recommendedName>
        <fullName evidence="7">EF-hand domain-containing protein</fullName>
    </recommendedName>
</protein>
<dbReference type="GO" id="GO:0005509">
    <property type="term" value="F:calcium ion binding"/>
    <property type="evidence" value="ECO:0007669"/>
    <property type="project" value="InterPro"/>
</dbReference>
<dbReference type="SMART" id="SM00054">
    <property type="entry name" value="EFh"/>
    <property type="match status" value="3"/>
</dbReference>
<dbReference type="GO" id="GO:0006139">
    <property type="term" value="P:nucleobase-containing compound metabolic process"/>
    <property type="evidence" value="ECO:0007669"/>
    <property type="project" value="InterPro"/>
</dbReference>
<dbReference type="PANTHER" id="PTHR23359">
    <property type="entry name" value="NUCLEOTIDE KINASE"/>
    <property type="match status" value="1"/>
</dbReference>
<dbReference type="CDD" id="cd00051">
    <property type="entry name" value="EFh"/>
    <property type="match status" value="2"/>
</dbReference>